<dbReference type="EnsemblMetazoa" id="ENSAATROPT012666">
    <property type="protein sequence ID" value="ENSAATROPP011499"/>
    <property type="gene ID" value="ENSAATROPG010307"/>
</dbReference>
<evidence type="ECO:0000313" key="1">
    <source>
        <dbReference type="EnsemblMetazoa" id="ENSAATROPP011499"/>
    </source>
</evidence>
<proteinExistence type="predicted"/>
<accession>A0AAG5DL22</accession>
<reference evidence="1" key="1">
    <citation type="submission" date="2024-04" db="UniProtKB">
        <authorList>
            <consortium name="EnsemblMetazoa"/>
        </authorList>
    </citation>
    <scope>IDENTIFICATION</scope>
    <source>
        <strain evidence="1">EBRO</strain>
    </source>
</reference>
<organism evidence="1 2">
    <name type="scientific">Anopheles atroparvus</name>
    <name type="common">European mosquito</name>
    <dbReference type="NCBI Taxonomy" id="41427"/>
    <lineage>
        <taxon>Eukaryota</taxon>
        <taxon>Metazoa</taxon>
        <taxon>Ecdysozoa</taxon>
        <taxon>Arthropoda</taxon>
        <taxon>Hexapoda</taxon>
        <taxon>Insecta</taxon>
        <taxon>Pterygota</taxon>
        <taxon>Neoptera</taxon>
        <taxon>Endopterygota</taxon>
        <taxon>Diptera</taxon>
        <taxon>Nematocera</taxon>
        <taxon>Culicoidea</taxon>
        <taxon>Culicidae</taxon>
        <taxon>Anophelinae</taxon>
        <taxon>Anopheles</taxon>
    </lineage>
</organism>
<sequence length="99" mass="11583">MDELDSEWFAFLLVFATVARFDDPKLMTRRYVVVDGYAWPVPPWTPEFDDWKTMRFDIFHSQFTLGTVRGPQVVSCLYSQSVTSVTSFQQVHMMNSLSF</sequence>
<evidence type="ECO:0000313" key="2">
    <source>
        <dbReference type="Proteomes" id="UP000075880"/>
    </source>
</evidence>
<protein>
    <submittedName>
        <fullName evidence="1">Uncharacterized protein</fullName>
    </submittedName>
</protein>
<dbReference type="AlphaFoldDB" id="A0AAG5DL22"/>
<name>A0AAG5DL22_ANOAO</name>
<keyword evidence="2" id="KW-1185">Reference proteome</keyword>
<dbReference type="Proteomes" id="UP000075880">
    <property type="component" value="Unassembled WGS sequence"/>
</dbReference>